<accession>A0AA39Y8G2</accession>
<comment type="caution">
    <text evidence="2">The sequence shown here is derived from an EMBL/GenBank/DDBJ whole genome shotgun (WGS) entry which is preliminary data.</text>
</comment>
<feature type="transmembrane region" description="Helical" evidence="1">
    <location>
        <begin position="182"/>
        <end position="210"/>
    </location>
</feature>
<keyword evidence="1" id="KW-0472">Membrane</keyword>
<protein>
    <submittedName>
        <fullName evidence="2">Uncharacterized protein</fullName>
    </submittedName>
</protein>
<dbReference type="EMBL" id="JAUJDW010000041">
    <property type="protein sequence ID" value="KAK0647972.1"/>
    <property type="molecule type" value="Genomic_DNA"/>
</dbReference>
<reference evidence="2" key="1">
    <citation type="submission" date="2023-06" db="EMBL/GenBank/DDBJ databases">
        <title>Multi-omics analyses reveal the molecular pathogenesis toolkit of Lasiodiplodia hormozganensis, a cross-kingdom pathogen.</title>
        <authorList>
            <person name="Felix C."/>
            <person name="Meneses R."/>
            <person name="Goncalves M.F.M."/>
            <person name="Tilleman L."/>
            <person name="Duarte A.S."/>
            <person name="Jorrin-Novo J.V."/>
            <person name="Van De Peer Y."/>
            <person name="Deforce D."/>
            <person name="Van Nieuwerburgh F."/>
            <person name="Esteves A.C."/>
            <person name="Alves A."/>
        </authorList>
    </citation>
    <scope>NUCLEOTIDE SEQUENCE</scope>
    <source>
        <strain evidence="2">CBS 339.90</strain>
    </source>
</reference>
<sequence length="228" mass="25223">MAAKSSMDEEQAMLANMDVSLSDAEMQEKCDRFVTPAFILLAWEPVHPDSRKLENIVIKYSYCHGSATTSRTQTIKKASALACLCNTAYMFRAELHTIVKWKGKPLAIMPSEPGKRIFTTFVNGMSLPVGRVRILETGDIISCYELDQPEVDFDSILASTSFDNHDDGTEGKKFTKSILDALAIMAMVATAIIFVVVVLGAVVIAILNLAMPEAFSFSKLVRFFRHNT</sequence>
<proteinExistence type="predicted"/>
<keyword evidence="3" id="KW-1185">Reference proteome</keyword>
<evidence type="ECO:0000313" key="3">
    <source>
        <dbReference type="Proteomes" id="UP001175001"/>
    </source>
</evidence>
<dbReference type="AlphaFoldDB" id="A0AA39Y8G2"/>
<evidence type="ECO:0000256" key="1">
    <source>
        <dbReference type="SAM" id="Phobius"/>
    </source>
</evidence>
<keyword evidence="1" id="KW-0812">Transmembrane</keyword>
<dbReference type="Proteomes" id="UP001175001">
    <property type="component" value="Unassembled WGS sequence"/>
</dbReference>
<gene>
    <name evidence="2" type="ORF">DIS24_g7215</name>
</gene>
<keyword evidence="1" id="KW-1133">Transmembrane helix</keyword>
<organism evidence="2 3">
    <name type="scientific">Lasiodiplodia hormozganensis</name>
    <dbReference type="NCBI Taxonomy" id="869390"/>
    <lineage>
        <taxon>Eukaryota</taxon>
        <taxon>Fungi</taxon>
        <taxon>Dikarya</taxon>
        <taxon>Ascomycota</taxon>
        <taxon>Pezizomycotina</taxon>
        <taxon>Dothideomycetes</taxon>
        <taxon>Dothideomycetes incertae sedis</taxon>
        <taxon>Botryosphaeriales</taxon>
        <taxon>Botryosphaeriaceae</taxon>
        <taxon>Lasiodiplodia</taxon>
    </lineage>
</organism>
<evidence type="ECO:0000313" key="2">
    <source>
        <dbReference type="EMBL" id="KAK0647972.1"/>
    </source>
</evidence>
<name>A0AA39Y8G2_9PEZI</name>